<dbReference type="GO" id="GO:0006506">
    <property type="term" value="P:GPI anchor biosynthetic process"/>
    <property type="evidence" value="ECO:0007669"/>
    <property type="project" value="UniProtKB-KW"/>
</dbReference>
<keyword evidence="8 11" id="KW-0256">Endoplasmic reticulum</keyword>
<dbReference type="GO" id="GO:0005789">
    <property type="term" value="C:endoplasmic reticulum membrane"/>
    <property type="evidence" value="ECO:0007669"/>
    <property type="project" value="UniProtKB-SubCell"/>
</dbReference>
<dbReference type="GO" id="GO:0051751">
    <property type="term" value="F:alpha-1,4-mannosyltransferase activity"/>
    <property type="evidence" value="ECO:0007669"/>
    <property type="project" value="InterPro"/>
</dbReference>
<dbReference type="Proteomes" id="UP001165065">
    <property type="component" value="Unassembled WGS sequence"/>
</dbReference>
<feature type="transmembrane region" description="Helical" evidence="11">
    <location>
        <begin position="152"/>
        <end position="170"/>
    </location>
</feature>
<feature type="transmembrane region" description="Helical" evidence="11">
    <location>
        <begin position="276"/>
        <end position="295"/>
    </location>
</feature>
<evidence type="ECO:0000256" key="10">
    <source>
        <dbReference type="ARBA" id="ARBA00023136"/>
    </source>
</evidence>
<keyword evidence="5 11" id="KW-0328">Glycosyltransferase</keyword>
<evidence type="ECO:0000256" key="1">
    <source>
        <dbReference type="ARBA" id="ARBA00004477"/>
    </source>
</evidence>
<feature type="transmembrane region" description="Helical" evidence="11">
    <location>
        <begin position="16"/>
        <end position="37"/>
    </location>
</feature>
<protein>
    <recommendedName>
        <fullName evidence="11">GPI mannosyltransferase 1</fullName>
        <ecNumber evidence="11">2.4.1.-</ecNumber>
    </recommendedName>
    <alternativeName>
        <fullName evidence="11">GPI mannosyltransferase I</fullName>
    </alternativeName>
</protein>
<evidence type="ECO:0000313" key="12">
    <source>
        <dbReference type="EMBL" id="GMI44282.1"/>
    </source>
</evidence>
<keyword evidence="4 11" id="KW-0337">GPI-anchor biosynthesis</keyword>
<evidence type="ECO:0000256" key="3">
    <source>
        <dbReference type="ARBA" id="ARBA00011071"/>
    </source>
</evidence>
<comment type="subcellular location">
    <subcellularLocation>
        <location evidence="1 11">Endoplasmic reticulum membrane</location>
        <topology evidence="1 11">Multi-pass membrane protein</topology>
    </subcellularLocation>
</comment>
<organism evidence="12 13">
    <name type="scientific">Triparma columacea</name>
    <dbReference type="NCBI Taxonomy" id="722753"/>
    <lineage>
        <taxon>Eukaryota</taxon>
        <taxon>Sar</taxon>
        <taxon>Stramenopiles</taxon>
        <taxon>Ochrophyta</taxon>
        <taxon>Bolidophyceae</taxon>
        <taxon>Parmales</taxon>
        <taxon>Triparmaceae</taxon>
        <taxon>Triparma</taxon>
    </lineage>
</organism>
<feature type="transmembrane region" description="Helical" evidence="11">
    <location>
        <begin position="419"/>
        <end position="440"/>
    </location>
</feature>
<dbReference type="InterPro" id="IPR007704">
    <property type="entry name" value="PIG-M"/>
</dbReference>
<evidence type="ECO:0000256" key="4">
    <source>
        <dbReference type="ARBA" id="ARBA00022502"/>
    </source>
</evidence>
<gene>
    <name evidence="12" type="ORF">TrCOL_g1440</name>
</gene>
<keyword evidence="10 11" id="KW-0472">Membrane</keyword>
<proteinExistence type="inferred from homology"/>
<dbReference type="EC" id="2.4.1.-" evidence="11"/>
<keyword evidence="9 11" id="KW-1133">Transmembrane helix</keyword>
<evidence type="ECO:0000256" key="8">
    <source>
        <dbReference type="ARBA" id="ARBA00022824"/>
    </source>
</evidence>
<reference evidence="13" key="1">
    <citation type="journal article" date="2023" name="Commun. Biol.">
        <title>Genome analysis of Parmales, the sister group of diatoms, reveals the evolutionary specialization of diatoms from phago-mixotrophs to photoautotrophs.</title>
        <authorList>
            <person name="Ban H."/>
            <person name="Sato S."/>
            <person name="Yoshikawa S."/>
            <person name="Yamada K."/>
            <person name="Nakamura Y."/>
            <person name="Ichinomiya M."/>
            <person name="Sato N."/>
            <person name="Blanc-Mathieu R."/>
            <person name="Endo H."/>
            <person name="Kuwata A."/>
            <person name="Ogata H."/>
        </authorList>
    </citation>
    <scope>NUCLEOTIDE SEQUENCE [LARGE SCALE GENOMIC DNA]</scope>
</reference>
<dbReference type="PANTHER" id="PTHR12886:SF0">
    <property type="entry name" value="GPI MANNOSYLTRANSFERASE 1"/>
    <property type="match status" value="1"/>
</dbReference>
<sequence length="476" mass="52839">MTKAIKRVTPSRLSSLILHTFLSFIVRLLVIFVTTHIETKFVHGFRYTDVDYLVFSDGASHLARGGSCYDRDTYRYTPLLAWLLSLLVDPSAGGGGGDTTTADGTSSLGVRGKVLFSLSDVVCGVVICRILDIARGDRKDPRSALKSAFLNLRLTCIFWLYNPIVINISTRGSSDSLLPLLPVLLTLLCVLSYTSSSIHPPSLTNYAGLLLAGFSHGLSVHGKIYPVIYSLSYALHVGCGTGRSQYSRSLLQPLRSPSDLFKYLLNLISTLLRPPVLIFLLSSLLSFSALTYIAYAMEGEAYLTHGILYHSSRLDHRHNYSIHWYHIYLSRYITENNLPSFPPPPLPLSTTVSLLTFLPQSIVAFLCSVKLSPGRLPLSLFLTTLSFVSLNKVYTAQYFLWYLPLALLSSPYLKSGTWIARPLALFLFSVVAWLLTAGGLEHMGYSWHLQLHVMGLLHMAANVFLFKEICRATKAT</sequence>
<accession>A0A9W7GHV4</accession>
<keyword evidence="13" id="KW-1185">Reference proteome</keyword>
<evidence type="ECO:0000313" key="13">
    <source>
        <dbReference type="Proteomes" id="UP001165065"/>
    </source>
</evidence>
<evidence type="ECO:0000256" key="7">
    <source>
        <dbReference type="ARBA" id="ARBA00022692"/>
    </source>
</evidence>
<evidence type="ECO:0000256" key="6">
    <source>
        <dbReference type="ARBA" id="ARBA00022679"/>
    </source>
</evidence>
<keyword evidence="7 11" id="KW-0812">Transmembrane</keyword>
<feature type="transmembrane region" description="Helical" evidence="11">
    <location>
        <begin position="176"/>
        <end position="194"/>
    </location>
</feature>
<dbReference type="GO" id="GO:1990529">
    <property type="term" value="C:glycosylphosphatidylinositol-mannosyltransferase I complex"/>
    <property type="evidence" value="ECO:0007669"/>
    <property type="project" value="TreeGrafter"/>
</dbReference>
<evidence type="ECO:0000256" key="5">
    <source>
        <dbReference type="ARBA" id="ARBA00022676"/>
    </source>
</evidence>
<feature type="transmembrane region" description="Helical" evidence="11">
    <location>
        <begin position="346"/>
        <end position="366"/>
    </location>
</feature>
<dbReference type="OrthoDB" id="1741594at2759"/>
<comment type="caution">
    <text evidence="12">The sequence shown here is derived from an EMBL/GenBank/DDBJ whole genome shotgun (WGS) entry which is preliminary data.</text>
</comment>
<dbReference type="EMBL" id="BRYA01000211">
    <property type="protein sequence ID" value="GMI44282.1"/>
    <property type="molecule type" value="Genomic_DNA"/>
</dbReference>
<evidence type="ECO:0000256" key="2">
    <source>
        <dbReference type="ARBA" id="ARBA00004687"/>
    </source>
</evidence>
<comment type="pathway">
    <text evidence="2 11">Glycolipid biosynthesis; glycosylphosphatidylinositol-anchor biosynthesis.</text>
</comment>
<dbReference type="PANTHER" id="PTHR12886">
    <property type="entry name" value="PIG-M MANNOSYLTRANSFERASE"/>
    <property type="match status" value="1"/>
</dbReference>
<dbReference type="Pfam" id="PF05007">
    <property type="entry name" value="Mannosyl_trans"/>
    <property type="match status" value="1"/>
</dbReference>
<evidence type="ECO:0000256" key="9">
    <source>
        <dbReference type="ARBA" id="ARBA00022989"/>
    </source>
</evidence>
<feature type="transmembrane region" description="Helical" evidence="11">
    <location>
        <begin position="378"/>
        <end position="399"/>
    </location>
</feature>
<dbReference type="AlphaFoldDB" id="A0A9W7GHV4"/>
<dbReference type="GO" id="GO:0004376">
    <property type="term" value="F:GPI mannosyltransferase activity"/>
    <property type="evidence" value="ECO:0007669"/>
    <property type="project" value="InterPro"/>
</dbReference>
<comment type="function">
    <text evidence="11">Catalytic subunit of the glycosylphosphatidylinositol-mannosyltransferase I complex which catalyzes the transfer of the first mannose, via an alpha-1,4 bond from a dolichol-phosphate-mannose (Dol-P-Man) to the glucosaminyl acyl phosphatidylinositol (GlcN-(acyl)PI) intermediate to generate alpha-D-Man-(1-&gt;4)-alpha-D-GlcN-(1-&gt;6)-(1-radyl,2-acyl-sn-glycero-3-phospho)-2-acyl-inositol and participates in the sixth step of the glycosylphosphatidylinositol-anchor biosynthesis.</text>
</comment>
<evidence type="ECO:0000256" key="11">
    <source>
        <dbReference type="RuleBase" id="RU365064"/>
    </source>
</evidence>
<comment type="similarity">
    <text evidence="3 11">Belongs to the PIGM family.</text>
</comment>
<name>A0A9W7GHV4_9STRA</name>
<keyword evidence="6 11" id="KW-0808">Transferase</keyword>